<dbReference type="VEuPathDB" id="AmoebaDB:EIN_225530"/>
<evidence type="ECO:0000313" key="3">
    <source>
        <dbReference type="Proteomes" id="UP000014680"/>
    </source>
</evidence>
<accession>A0A0A1U5T6</accession>
<organism evidence="2 3">
    <name type="scientific">Entamoeba invadens IP1</name>
    <dbReference type="NCBI Taxonomy" id="370355"/>
    <lineage>
        <taxon>Eukaryota</taxon>
        <taxon>Amoebozoa</taxon>
        <taxon>Evosea</taxon>
        <taxon>Archamoebae</taxon>
        <taxon>Mastigamoebida</taxon>
        <taxon>Entamoebidae</taxon>
        <taxon>Entamoeba</taxon>
    </lineage>
</organism>
<evidence type="ECO:0000256" key="1">
    <source>
        <dbReference type="SAM" id="MobiDB-lite"/>
    </source>
</evidence>
<feature type="compositionally biased region" description="Low complexity" evidence="1">
    <location>
        <begin position="347"/>
        <end position="361"/>
    </location>
</feature>
<dbReference type="EMBL" id="KB206756">
    <property type="protein sequence ID" value="ELP88230.1"/>
    <property type="molecule type" value="Genomic_DNA"/>
</dbReference>
<proteinExistence type="predicted"/>
<dbReference type="OrthoDB" id="26211at2759"/>
<feature type="region of interest" description="Disordered" evidence="1">
    <location>
        <begin position="347"/>
        <end position="381"/>
    </location>
</feature>
<dbReference type="RefSeq" id="XP_004255001.1">
    <property type="nucleotide sequence ID" value="XM_004254953.1"/>
</dbReference>
<dbReference type="GeneID" id="14887202"/>
<sequence>MFIILSWPNFKSTQLEKTKSQMFKFFASKEETLLNKATKNDPSRIPKDILSKIHLVMNDPIESQQLHHEILRRLDLTLLPNEFLKLLCVVFYVLKKDTKNSFLNKIMTNDVKFITKIPEKYRSADEKELCIAFANHLDWYVTLYSTDTPAIDINISPEQISQFHSDISSERTIISLFSMFCNLTALNWENERFFVNKLFSFVIMYLIRELSTTFYRLCCYIIVYFSFMAKGQSSRSMQQIKILAKFEESQVAFEKILQSDTVKIYFSDAPSYDPVNVRRLFDLLQISSNMSQGISVSTTGTVDTKESVVESKQLEDDIRKETEIFSMQIIQKMEEFEYFTRIKSDSSTPSRVVSRSTSKTRLPPPVRYSEEEPSSRFSGSESNIVCKATPGISIPKSTKALRRISVSSCLTRSTNNDEQPFALSGDLCH</sequence>
<dbReference type="KEGG" id="eiv:EIN_225530"/>
<name>A0A0A1U5T6_ENTIV</name>
<protein>
    <submittedName>
        <fullName evidence="2">Uncharacterized protein</fullName>
    </submittedName>
</protein>
<evidence type="ECO:0000313" key="2">
    <source>
        <dbReference type="EMBL" id="ELP88230.1"/>
    </source>
</evidence>
<gene>
    <name evidence="2" type="ORF">EIN_225530</name>
</gene>
<dbReference type="AlphaFoldDB" id="A0A0A1U5T6"/>
<reference evidence="2 3" key="1">
    <citation type="submission" date="2012-10" db="EMBL/GenBank/DDBJ databases">
        <authorList>
            <person name="Zafar N."/>
            <person name="Inman J."/>
            <person name="Hall N."/>
            <person name="Lorenzi H."/>
            <person name="Caler E."/>
        </authorList>
    </citation>
    <scope>NUCLEOTIDE SEQUENCE [LARGE SCALE GENOMIC DNA]</scope>
    <source>
        <strain evidence="2 3">IP1</strain>
    </source>
</reference>
<keyword evidence="3" id="KW-1185">Reference proteome</keyword>
<dbReference type="Proteomes" id="UP000014680">
    <property type="component" value="Unassembled WGS sequence"/>
</dbReference>